<name>A0AA47NU16_MERPO</name>
<dbReference type="AlphaFoldDB" id="A0AA47NU16"/>
<dbReference type="Proteomes" id="UP001174136">
    <property type="component" value="Unassembled WGS sequence"/>
</dbReference>
<evidence type="ECO:0000313" key="2">
    <source>
        <dbReference type="Proteomes" id="UP001174136"/>
    </source>
</evidence>
<keyword evidence="2" id="KW-1185">Reference proteome</keyword>
<accession>A0AA47NU16</accession>
<sequence>MALVALVKFLRWPRHYAERPNLLEQYSNDELYARYRFGRDDIAFICNILRPRLELATLRSHALTVEEQVLIALRFYASGSFYEVIGDGLAVRKSAVGPCGALSVICPYRSSGSICEMA</sequence>
<organism evidence="1 2">
    <name type="scientific">Merluccius polli</name>
    <name type="common">Benguela hake</name>
    <name type="synonym">Merluccius cadenati</name>
    <dbReference type="NCBI Taxonomy" id="89951"/>
    <lineage>
        <taxon>Eukaryota</taxon>
        <taxon>Metazoa</taxon>
        <taxon>Chordata</taxon>
        <taxon>Craniata</taxon>
        <taxon>Vertebrata</taxon>
        <taxon>Euteleostomi</taxon>
        <taxon>Actinopterygii</taxon>
        <taxon>Neopterygii</taxon>
        <taxon>Teleostei</taxon>
        <taxon>Neoteleostei</taxon>
        <taxon>Acanthomorphata</taxon>
        <taxon>Zeiogadaria</taxon>
        <taxon>Gadariae</taxon>
        <taxon>Gadiformes</taxon>
        <taxon>Gadoidei</taxon>
        <taxon>Merlucciidae</taxon>
        <taxon>Merluccius</taxon>
    </lineage>
</organism>
<protein>
    <submittedName>
        <fullName evidence="1">Nuclease HARBI1</fullName>
    </submittedName>
</protein>
<evidence type="ECO:0000313" key="1">
    <source>
        <dbReference type="EMBL" id="KAK0138526.1"/>
    </source>
</evidence>
<gene>
    <name evidence="1" type="primary">Harbi1_79</name>
    <name evidence="1" type="ORF">N1851_024938</name>
</gene>
<comment type="caution">
    <text evidence="1">The sequence shown here is derived from an EMBL/GenBank/DDBJ whole genome shotgun (WGS) entry which is preliminary data.</text>
</comment>
<reference evidence="1" key="1">
    <citation type="journal article" date="2023" name="Front. Mar. Sci.">
        <title>A new Merluccius polli reference genome to investigate the effects of global change in West African waters.</title>
        <authorList>
            <person name="Mateo J.L."/>
            <person name="Blanco-Fernandez C."/>
            <person name="Garcia-Vazquez E."/>
            <person name="Machado-Schiaffino G."/>
        </authorList>
    </citation>
    <scope>NUCLEOTIDE SEQUENCE</scope>
    <source>
        <strain evidence="1">C29</strain>
        <tissue evidence="1">Fin</tissue>
    </source>
</reference>
<proteinExistence type="predicted"/>
<dbReference type="EMBL" id="JAOPHQ010004602">
    <property type="protein sequence ID" value="KAK0138526.1"/>
    <property type="molecule type" value="Genomic_DNA"/>
</dbReference>